<dbReference type="SUPFAM" id="SSF51703">
    <property type="entry name" value="Cobalamin (vitamin B12)-dependent enzymes"/>
    <property type="match status" value="1"/>
</dbReference>
<accession>C7NLV2</accession>
<dbReference type="KEGG" id="kse:Ksed_22180"/>
<organism evidence="4 5">
    <name type="scientific">Kytococcus sedentarius (strain ATCC 14392 / DSM 20547 / JCM 11482 / CCUG 33030 / NBRC 15357 / NCTC 11040 / CCM 314 / 541)</name>
    <name type="common">Micrococcus sedentarius</name>
    <dbReference type="NCBI Taxonomy" id="478801"/>
    <lineage>
        <taxon>Bacteria</taxon>
        <taxon>Bacillati</taxon>
        <taxon>Actinomycetota</taxon>
        <taxon>Actinomycetes</taxon>
        <taxon>Micrococcales</taxon>
        <taxon>Kytococcaceae</taxon>
        <taxon>Kytococcus</taxon>
    </lineage>
</organism>
<proteinExistence type="predicted"/>
<dbReference type="AlphaFoldDB" id="C7NLV2"/>
<dbReference type="InterPro" id="IPR016176">
    <property type="entry name" value="Cbl-dep_enz_cat"/>
</dbReference>
<gene>
    <name evidence="4" type="ordered locus">Ksed_22180</name>
</gene>
<comment type="subunit">
    <text evidence="1">Heterodimer of an alpha and a beta chain.</text>
</comment>
<dbReference type="EMBL" id="CP001686">
    <property type="protein sequence ID" value="ACV07201.1"/>
    <property type="molecule type" value="Genomic_DNA"/>
</dbReference>
<dbReference type="Proteomes" id="UP000006666">
    <property type="component" value="Chromosome"/>
</dbReference>
<evidence type="ECO:0000313" key="5">
    <source>
        <dbReference type="Proteomes" id="UP000006666"/>
    </source>
</evidence>
<feature type="region of interest" description="Disordered" evidence="2">
    <location>
        <begin position="617"/>
        <end position="638"/>
    </location>
</feature>
<dbReference type="Gene3D" id="3.40.50.280">
    <property type="entry name" value="Cobalamin-binding domain"/>
    <property type="match status" value="1"/>
</dbReference>
<dbReference type="GO" id="GO:0031419">
    <property type="term" value="F:cobalamin binding"/>
    <property type="evidence" value="ECO:0007669"/>
    <property type="project" value="UniProtKB-KW"/>
</dbReference>
<dbReference type="InterPro" id="IPR006099">
    <property type="entry name" value="MeMalonylCoA_mutase_a/b_cat"/>
</dbReference>
<feature type="compositionally biased region" description="Basic and acidic residues" evidence="2">
    <location>
        <begin position="1"/>
        <end position="10"/>
    </location>
</feature>
<evidence type="ECO:0000256" key="1">
    <source>
        <dbReference type="ARBA" id="ARBA00011870"/>
    </source>
</evidence>
<evidence type="ECO:0000313" key="4">
    <source>
        <dbReference type="EMBL" id="ACV07201.1"/>
    </source>
</evidence>
<dbReference type="Gene3D" id="1.10.196.20">
    <property type="match status" value="1"/>
</dbReference>
<evidence type="ECO:0000256" key="2">
    <source>
        <dbReference type="SAM" id="MobiDB-lite"/>
    </source>
</evidence>
<protein>
    <submittedName>
        <fullName evidence="4">Methylmalonyl-CoA mutase, N-terminal domain/subunit</fullName>
    </submittedName>
</protein>
<dbReference type="STRING" id="478801.Ksed_22180"/>
<dbReference type="PANTHER" id="PTHR48101">
    <property type="entry name" value="METHYLMALONYL-COA MUTASE, MITOCHONDRIAL-RELATED"/>
    <property type="match status" value="1"/>
</dbReference>
<keyword evidence="5" id="KW-1185">Reference proteome</keyword>
<evidence type="ECO:0000259" key="3">
    <source>
        <dbReference type="Pfam" id="PF01642"/>
    </source>
</evidence>
<dbReference type="HOGENOM" id="CLU_009523_6_0_11"/>
<reference evidence="4 5" key="1">
    <citation type="journal article" date="2009" name="Stand. Genomic Sci.">
        <title>Complete genome sequence of Kytococcus sedentarius type strain (541).</title>
        <authorList>
            <person name="Sims D."/>
            <person name="Brettin T."/>
            <person name="Detter J.C."/>
            <person name="Han C."/>
            <person name="Lapidus A."/>
            <person name="Copeland A."/>
            <person name="Glavina Del Rio T."/>
            <person name="Nolan M."/>
            <person name="Chen F."/>
            <person name="Lucas S."/>
            <person name="Tice H."/>
            <person name="Cheng J.F."/>
            <person name="Bruce D."/>
            <person name="Goodwin L."/>
            <person name="Pitluck S."/>
            <person name="Ovchinnikova G."/>
            <person name="Pati A."/>
            <person name="Ivanova N."/>
            <person name="Mavrommatis K."/>
            <person name="Chen A."/>
            <person name="Palaniappan K."/>
            <person name="D'haeseleer P."/>
            <person name="Chain P."/>
            <person name="Bristow J."/>
            <person name="Eisen J.A."/>
            <person name="Markowitz V."/>
            <person name="Hugenholtz P."/>
            <person name="Schneider S."/>
            <person name="Goker M."/>
            <person name="Pukall R."/>
            <person name="Kyrpides N.C."/>
            <person name="Klenk H.P."/>
        </authorList>
    </citation>
    <scope>NUCLEOTIDE SEQUENCE [LARGE SCALE GENOMIC DNA]</scope>
    <source>
        <strain evidence="5">ATCC 14392 / DSM 20547 / JCM 11482 / CCUG 33030 / NBRC 15357 / NCTC 11040 / CCM 314 / 541</strain>
    </source>
</reference>
<dbReference type="GO" id="GO:0005737">
    <property type="term" value="C:cytoplasm"/>
    <property type="evidence" value="ECO:0007669"/>
    <property type="project" value="TreeGrafter"/>
</dbReference>
<feature type="region of interest" description="Disordered" evidence="2">
    <location>
        <begin position="1"/>
        <end position="39"/>
    </location>
</feature>
<name>C7NLV2_KYTSD</name>
<dbReference type="GO" id="GO:0004494">
    <property type="term" value="F:methylmalonyl-CoA mutase activity"/>
    <property type="evidence" value="ECO:0007669"/>
    <property type="project" value="UniProtKB-EC"/>
</dbReference>
<dbReference type="GO" id="GO:0019678">
    <property type="term" value="P:propionate metabolic process, methylmalonyl pathway"/>
    <property type="evidence" value="ECO:0007669"/>
    <property type="project" value="TreeGrafter"/>
</dbReference>
<dbReference type="PANTHER" id="PTHR48101:SF4">
    <property type="entry name" value="METHYLMALONYL-COA MUTASE, MITOCHONDRIAL"/>
    <property type="match status" value="1"/>
</dbReference>
<dbReference type="InterPro" id="IPR024067">
    <property type="entry name" value="Me-malonyl-CoA_mutase_sm_su_N"/>
</dbReference>
<feature type="domain" description="Methylmalonyl-CoA mutase alpha/beta chain catalytic" evidence="3">
    <location>
        <begin position="259"/>
        <end position="510"/>
    </location>
</feature>
<feature type="compositionally biased region" description="Low complexity" evidence="2">
    <location>
        <begin position="19"/>
        <end position="31"/>
    </location>
</feature>
<dbReference type="Gene3D" id="3.20.20.240">
    <property type="entry name" value="Methylmalonyl-CoA mutase"/>
    <property type="match status" value="1"/>
</dbReference>
<dbReference type="eggNOG" id="COG1884">
    <property type="taxonomic scope" value="Bacteria"/>
</dbReference>
<dbReference type="Pfam" id="PF01642">
    <property type="entry name" value="MM_CoA_mutase"/>
    <property type="match status" value="1"/>
</dbReference>
<dbReference type="RefSeq" id="WP_015780134.1">
    <property type="nucleotide sequence ID" value="NC_013169.1"/>
</dbReference>
<sequence>MTASTDHDPTEASQTSGDAAEPSSAEQAPPADVGEAHIDLMEGFDPVSVESWEASAAAVVNKPRPEGKQLGAEEAVASLRTRTLDDYAVEPLYTAATAPGLPAAAPGEFPFTRGGALRPADLPWDVRQAFDDPDAARTAEQVAADLEHGVSSVHVVVGSAGLDAGDLATALEPVLTDLAPISLSCPTSRVESIAGARALADLLADQPVLTQAPAAAQQGSFGLDPVGHAAIEGHEGPVTLDEGTLAVVRTALDLAEGRELAPMRAITIDTLAWHEAGASNVQELAAAVATGIATVRLLVEAGIAARDAFRLVEFRVSATQQQFQTIARLRALRTLWAHVADHVARSEGADWHTDPTIAAARQHAVMGRRIITRDDPSVNILRGTIACFAAAAGGAEAITVLPYDTAAGLPDGHSRRVARNTQTLLAAESHVGAVTDPAGGAWFVESLTAHYVDLAWKYVQGLESGGGMATAEMRALLRKNVVAVDQMRLDRLASREQGITGVSMFPLADEVALERRPRADRAVPTGTDAVTSEQVDAELALPRSWDSLPFEMLRDRTASAAMEGTRPRVALVCVGARKDFGPRETFAANVLLVAGIEPVTVEVASAEEVGDALREAFADPAGPAGSPDHGDSSGRDDAAAAPTVAVVAAAPATNADQGEPVAAALREAGVGHVVVAGKAAELVSADSAIATGDDVMAFLTDLLDAMGVSR</sequence>
<feature type="compositionally biased region" description="Basic and acidic residues" evidence="2">
    <location>
        <begin position="628"/>
        <end position="638"/>
    </location>
</feature>